<dbReference type="PANTHER" id="PTHR23009:SF2">
    <property type="entry name" value="HISTIDINE-RICH CARBOXYL TERMINUS PROTEIN 1"/>
    <property type="match status" value="1"/>
</dbReference>
<feature type="region of interest" description="Disordered" evidence="1">
    <location>
        <begin position="8"/>
        <end position="27"/>
    </location>
</feature>
<dbReference type="PROSITE" id="PS51029">
    <property type="entry name" value="MADF"/>
    <property type="match status" value="1"/>
</dbReference>
<feature type="region of interest" description="Disordered" evidence="1">
    <location>
        <begin position="504"/>
        <end position="525"/>
    </location>
</feature>
<feature type="compositionally biased region" description="Low complexity" evidence="1">
    <location>
        <begin position="417"/>
        <end position="435"/>
    </location>
</feature>
<proteinExistence type="predicted"/>
<dbReference type="SMART" id="SM00595">
    <property type="entry name" value="MADF"/>
    <property type="match status" value="1"/>
</dbReference>
<organism evidence="3">
    <name type="scientific">Musca domestica</name>
    <name type="common">House fly</name>
    <dbReference type="NCBI Taxonomy" id="7370"/>
    <lineage>
        <taxon>Eukaryota</taxon>
        <taxon>Metazoa</taxon>
        <taxon>Ecdysozoa</taxon>
        <taxon>Arthropoda</taxon>
        <taxon>Hexapoda</taxon>
        <taxon>Insecta</taxon>
        <taxon>Pterygota</taxon>
        <taxon>Neoptera</taxon>
        <taxon>Endopterygota</taxon>
        <taxon>Diptera</taxon>
        <taxon>Brachycera</taxon>
        <taxon>Muscomorpha</taxon>
        <taxon>Muscoidea</taxon>
        <taxon>Muscidae</taxon>
        <taxon>Musca</taxon>
    </lineage>
</organism>
<dbReference type="InterPro" id="IPR001005">
    <property type="entry name" value="SANT/Myb"/>
</dbReference>
<dbReference type="RefSeq" id="XP_019893163.2">
    <property type="nucleotide sequence ID" value="XM_020037604.2"/>
</dbReference>
<dbReference type="PANTHER" id="PTHR23009">
    <property type="match status" value="1"/>
</dbReference>
<dbReference type="AlphaFoldDB" id="A0A1I8M173"/>
<feature type="compositionally biased region" description="Low complexity" evidence="1">
    <location>
        <begin position="516"/>
        <end position="525"/>
    </location>
</feature>
<gene>
    <name evidence="3" type="primary">101896295</name>
</gene>
<dbReference type="eggNOG" id="ENOG502TB50">
    <property type="taxonomic scope" value="Eukaryota"/>
</dbReference>
<dbReference type="VEuPathDB" id="VectorBase:MDOMA2_002694"/>
<name>A0A1I8M173_MUSDO</name>
<dbReference type="InterPro" id="IPR006578">
    <property type="entry name" value="MADF-dom"/>
</dbReference>
<sequence>MLLNMEQIKIENNGHPQKRRRYQKDSSSTDDIVTTLIHLVRQNPVLYNYKLQPNQRRRSDILNGWAQIAAAIGNRYSVEECRRKWKNLRDTYHQYRLRKSKIGDGLSKWRYAKDMEFLSNVYQPKLKSNRTQNFNTTTTQDNLLHSVSESNDEHDQVVHQDMVHSSIISVNDADTFILTSYEDVTHDNDVTHEDHNMSHNELNHDNNSIENCVEIVKHEQHTNLDDDGNTAAEVDYEEVCLYEESGNTPSVDCETIIGAPVTNSANSDDTKFQYIDTNDFCIGSMNPTRSQYSSSASSVIGASGTIKLKSLPMVSSSSASMVPTSSNNTLDTSPTCVTIPAMQHMEQLPELTPVVTSSTKTATANTPATVMVKTDPNPTLLAASTNSSNTHNGNNNNNQNHQSSHQQQHHSHPPTYSNNTTHVHNSSTNNNGTNMGTISIATTTMSAGPTCMVAADYCNHQREECDLFFDFLKKKIQRFPPEEITSIQVEFLNCVLRREAEHAQKIAHQQQHHHQQQQQQQHNMK</sequence>
<reference evidence="3" key="1">
    <citation type="submission" date="2020-05" db="UniProtKB">
        <authorList>
            <consortium name="EnsemblMetazoa"/>
        </authorList>
    </citation>
    <scope>IDENTIFICATION</scope>
    <source>
        <strain evidence="3">Aabys</strain>
    </source>
</reference>
<dbReference type="Pfam" id="PF10545">
    <property type="entry name" value="MADF_DNA_bdg"/>
    <property type="match status" value="1"/>
</dbReference>
<evidence type="ECO:0000313" key="3">
    <source>
        <dbReference type="EnsemblMetazoa" id="MDOA000213-PA"/>
    </source>
</evidence>
<dbReference type="VEuPathDB" id="VectorBase:MDOA000213"/>
<dbReference type="RefSeq" id="XP_005185909.2">
    <property type="nucleotide sequence ID" value="XM_005185852.4"/>
</dbReference>
<evidence type="ECO:0000259" key="2">
    <source>
        <dbReference type="PROSITE" id="PS51029"/>
    </source>
</evidence>
<evidence type="ECO:0000256" key="1">
    <source>
        <dbReference type="SAM" id="MobiDB-lite"/>
    </source>
</evidence>
<feature type="region of interest" description="Disordered" evidence="1">
    <location>
        <begin position="355"/>
        <end position="435"/>
    </location>
</feature>
<dbReference type="CDD" id="cd00167">
    <property type="entry name" value="SANT"/>
    <property type="match status" value="1"/>
</dbReference>
<accession>A0A1I8M173</accession>
<protein>
    <recommendedName>
        <fullName evidence="2">MADF domain-containing protein</fullName>
    </recommendedName>
</protein>
<dbReference type="OrthoDB" id="6159213at2759"/>
<feature type="domain" description="MADF" evidence="2">
    <location>
        <begin position="35"/>
        <end position="123"/>
    </location>
</feature>
<dbReference type="InterPro" id="IPR031506">
    <property type="entry name" value="HRCT1"/>
</dbReference>
<dbReference type="KEGG" id="mde:101896295"/>
<feature type="compositionally biased region" description="Polar residues" evidence="1">
    <location>
        <begin position="355"/>
        <end position="368"/>
    </location>
</feature>
<feature type="compositionally biased region" description="Low complexity" evidence="1">
    <location>
        <begin position="384"/>
        <end position="406"/>
    </location>
</feature>
<dbReference type="EnsemblMetazoa" id="MDOA000213-RA">
    <property type="protein sequence ID" value="MDOA000213-PA"/>
    <property type="gene ID" value="MDOA000213"/>
</dbReference>